<keyword evidence="3" id="KW-1185">Reference proteome</keyword>
<dbReference type="InterPro" id="IPR043128">
    <property type="entry name" value="Rev_trsase/Diguanyl_cyclase"/>
</dbReference>
<dbReference type="Gene3D" id="3.30.70.270">
    <property type="match status" value="1"/>
</dbReference>
<dbReference type="PROSITE" id="PS50878">
    <property type="entry name" value="RT_POL"/>
    <property type="match status" value="1"/>
</dbReference>
<protein>
    <recommendedName>
        <fullName evidence="1">Reverse transcriptase domain-containing protein</fullName>
    </recommendedName>
</protein>
<dbReference type="InterPro" id="IPR051320">
    <property type="entry name" value="Viral_Replic_Matur_Polypro"/>
</dbReference>
<dbReference type="CDD" id="cd01647">
    <property type="entry name" value="RT_LTR"/>
    <property type="match status" value="1"/>
</dbReference>
<dbReference type="InterPro" id="IPR000477">
    <property type="entry name" value="RT_dom"/>
</dbReference>
<evidence type="ECO:0000313" key="2">
    <source>
        <dbReference type="EMBL" id="CEP16342.1"/>
    </source>
</evidence>
<name>A0A0B7NFY6_9FUNG</name>
<dbReference type="Proteomes" id="UP000054107">
    <property type="component" value="Unassembled WGS sequence"/>
</dbReference>
<evidence type="ECO:0000259" key="1">
    <source>
        <dbReference type="PROSITE" id="PS50878"/>
    </source>
</evidence>
<accession>A0A0B7NFY6</accession>
<dbReference type="SUPFAM" id="SSF56672">
    <property type="entry name" value="DNA/RNA polymerases"/>
    <property type="match status" value="1"/>
</dbReference>
<gene>
    <name evidence="2" type="primary">PARPA_10604.1 scaffold 41443</name>
</gene>
<sequence length="208" mass="23999">NKSDTNKRVCLDTQALNNILVDDVQSLPHIPDIFHKLAGYSVFATFDAFSAFHRLEILKSDRVKTSWTSPIDGTQFCFKGSPYGIKFLSNIYQRVMNRLLNDDYEYVDPTELKNHHKGNTLIRRSKILKDHIAYFVDDLVCFSRNMEEHLIHVKEVTRTPNKVNLILNVDKCHFAQKSINLLGFTVSEQGKTIDIRKLSNIESWPLTS</sequence>
<dbReference type="Gene3D" id="3.10.10.10">
    <property type="entry name" value="HIV Type 1 Reverse Transcriptase, subunit A, domain 1"/>
    <property type="match status" value="1"/>
</dbReference>
<dbReference type="PANTHER" id="PTHR33064:SF37">
    <property type="entry name" value="RIBONUCLEASE H"/>
    <property type="match status" value="1"/>
</dbReference>
<dbReference type="InterPro" id="IPR043502">
    <property type="entry name" value="DNA/RNA_pol_sf"/>
</dbReference>
<feature type="non-terminal residue" evidence="2">
    <location>
        <position position="1"/>
    </location>
</feature>
<organism evidence="2 3">
    <name type="scientific">Parasitella parasitica</name>
    <dbReference type="NCBI Taxonomy" id="35722"/>
    <lineage>
        <taxon>Eukaryota</taxon>
        <taxon>Fungi</taxon>
        <taxon>Fungi incertae sedis</taxon>
        <taxon>Mucoromycota</taxon>
        <taxon>Mucoromycotina</taxon>
        <taxon>Mucoromycetes</taxon>
        <taxon>Mucorales</taxon>
        <taxon>Mucorineae</taxon>
        <taxon>Mucoraceae</taxon>
        <taxon>Parasitella</taxon>
    </lineage>
</organism>
<dbReference type="STRING" id="35722.A0A0B7NFY6"/>
<evidence type="ECO:0000313" key="3">
    <source>
        <dbReference type="Proteomes" id="UP000054107"/>
    </source>
</evidence>
<dbReference type="EMBL" id="LN733096">
    <property type="protein sequence ID" value="CEP16342.1"/>
    <property type="molecule type" value="Genomic_DNA"/>
</dbReference>
<reference evidence="2 3" key="1">
    <citation type="submission" date="2014-09" db="EMBL/GenBank/DDBJ databases">
        <authorList>
            <person name="Ellenberger Sabrina"/>
        </authorList>
    </citation>
    <scope>NUCLEOTIDE SEQUENCE [LARGE SCALE GENOMIC DNA]</scope>
    <source>
        <strain evidence="2 3">CBS 412.66</strain>
    </source>
</reference>
<dbReference type="OrthoDB" id="2282011at2759"/>
<dbReference type="AlphaFoldDB" id="A0A0B7NFY6"/>
<feature type="domain" description="Reverse transcriptase" evidence="1">
    <location>
        <begin position="1"/>
        <end position="186"/>
    </location>
</feature>
<dbReference type="Pfam" id="PF00078">
    <property type="entry name" value="RVT_1"/>
    <property type="match status" value="1"/>
</dbReference>
<dbReference type="PANTHER" id="PTHR33064">
    <property type="entry name" value="POL PROTEIN"/>
    <property type="match status" value="1"/>
</dbReference>
<proteinExistence type="predicted"/>